<evidence type="ECO:0000313" key="2">
    <source>
        <dbReference type="EMBL" id="RZS47444.1"/>
    </source>
</evidence>
<evidence type="ECO:0000256" key="1">
    <source>
        <dbReference type="SAM" id="Phobius"/>
    </source>
</evidence>
<dbReference type="Pfam" id="PF16137">
    <property type="entry name" value="DUF4845"/>
    <property type="match status" value="1"/>
</dbReference>
<feature type="transmembrane region" description="Helical" evidence="1">
    <location>
        <begin position="21"/>
        <end position="45"/>
    </location>
</feature>
<keyword evidence="1" id="KW-0472">Membrane</keyword>
<dbReference type="Proteomes" id="UP000293433">
    <property type="component" value="Unassembled WGS sequence"/>
</dbReference>
<comment type="caution">
    <text evidence="2">The sequence shown here is derived from an EMBL/GenBank/DDBJ whole genome shotgun (WGS) entry which is preliminary data.</text>
</comment>
<keyword evidence="3" id="KW-1185">Reference proteome</keyword>
<name>A0A4Q7LBK6_9BURK</name>
<organism evidence="2 3">
    <name type="scientific">Sphaerotilus mobilis</name>
    <dbReference type="NCBI Taxonomy" id="47994"/>
    <lineage>
        <taxon>Bacteria</taxon>
        <taxon>Pseudomonadati</taxon>
        <taxon>Pseudomonadota</taxon>
        <taxon>Betaproteobacteria</taxon>
        <taxon>Burkholderiales</taxon>
        <taxon>Sphaerotilaceae</taxon>
        <taxon>Sphaerotilus</taxon>
    </lineage>
</organism>
<gene>
    <name evidence="2" type="ORF">EV685_3649</name>
</gene>
<sequence length="130" mass="14340">MNAVTRTSLVRPTSHRSAVRGITMIGLLFWAALVSMAGIVTLRVLPTVNEYYTILGAVEKISKTGGNTVPEIRAAFDRHKSIEYSITSVSGADLEITKNDERVVVSFGYDKEVELFGPVYLLIKYRGSSR</sequence>
<reference evidence="2 3" key="1">
    <citation type="submission" date="2019-02" db="EMBL/GenBank/DDBJ databases">
        <title>Genomic Encyclopedia of Type Strains, Phase IV (KMG-IV): sequencing the most valuable type-strain genomes for metagenomic binning, comparative biology and taxonomic classification.</title>
        <authorList>
            <person name="Goeker M."/>
        </authorList>
    </citation>
    <scope>NUCLEOTIDE SEQUENCE [LARGE SCALE GENOMIC DNA]</scope>
    <source>
        <strain evidence="2 3">DSM 10617</strain>
    </source>
</reference>
<dbReference type="InterPro" id="IPR032314">
    <property type="entry name" value="DUF4845"/>
</dbReference>
<keyword evidence="1" id="KW-1133">Transmembrane helix</keyword>
<keyword evidence="1" id="KW-0812">Transmembrane</keyword>
<evidence type="ECO:0000313" key="3">
    <source>
        <dbReference type="Proteomes" id="UP000293433"/>
    </source>
</evidence>
<proteinExistence type="predicted"/>
<dbReference type="EMBL" id="SGWV01000012">
    <property type="protein sequence ID" value="RZS47444.1"/>
    <property type="molecule type" value="Genomic_DNA"/>
</dbReference>
<dbReference type="OrthoDB" id="9133279at2"/>
<accession>A0A4Q7LBK6</accession>
<dbReference type="RefSeq" id="WP_130483469.1">
    <property type="nucleotide sequence ID" value="NZ_SGWV01000012.1"/>
</dbReference>
<protein>
    <submittedName>
        <fullName evidence="2">Uncharacterized protein DUF4845</fullName>
    </submittedName>
</protein>
<dbReference type="AlphaFoldDB" id="A0A4Q7LBK6"/>